<keyword evidence="1 2" id="KW-0238">DNA-binding</keyword>
<protein>
    <recommendedName>
        <fullName evidence="5">Single-stranded DNA-binding protein</fullName>
    </recommendedName>
</protein>
<organism evidence="3 4">
    <name type="scientific">Mediterraneibacter gnavus</name>
    <name type="common">Ruminococcus gnavus</name>
    <dbReference type="NCBI Taxonomy" id="33038"/>
    <lineage>
        <taxon>Bacteria</taxon>
        <taxon>Bacillati</taxon>
        <taxon>Bacillota</taxon>
        <taxon>Clostridia</taxon>
        <taxon>Lachnospirales</taxon>
        <taxon>Lachnospiraceae</taxon>
        <taxon>Mediterraneibacter</taxon>
    </lineage>
</organism>
<proteinExistence type="predicted"/>
<evidence type="ECO:0000256" key="1">
    <source>
        <dbReference type="ARBA" id="ARBA00023125"/>
    </source>
</evidence>
<accession>A0A2N5Q2V6</accession>
<dbReference type="SUPFAM" id="SSF50249">
    <property type="entry name" value="Nucleic acid-binding proteins"/>
    <property type="match status" value="1"/>
</dbReference>
<dbReference type="EMBL" id="NIHW01000004">
    <property type="protein sequence ID" value="PLT88785.1"/>
    <property type="molecule type" value="Genomic_DNA"/>
</dbReference>
<dbReference type="Proteomes" id="UP000234840">
    <property type="component" value="Unassembled WGS sequence"/>
</dbReference>
<dbReference type="AlphaFoldDB" id="A0A2N5Q2V6"/>
<comment type="caution">
    <text evidence="3">The sequence shown here is derived from an EMBL/GenBank/DDBJ whole genome shotgun (WGS) entry which is preliminary data.</text>
</comment>
<sequence length="195" mass="22346">MENNTVKITGKIMETPEYLLTSPDRRKIYKSTIEVMRTSGNMDVIPIQVPEQIVQEIRDNVGGRITIFGEYRSYNEKDGERNHLKLYVFVKGISEAGEADQNRIDLIGYICKQPLYRETPLGKEITDILIAVNRKHRKSDYLPAICWYSNARLAAGLPVGIKVRAMGMIQSRIYVKGDSERTAYEVSIREMEVIE</sequence>
<reference evidence="3 4" key="1">
    <citation type="journal article" date="2017" name="Genome Med.">
        <title>A novel Ruminococcus gnavus clade enriched in inflammatory bowel disease patients.</title>
        <authorList>
            <person name="Hall A.B."/>
            <person name="Yassour M."/>
            <person name="Sauk J."/>
            <person name="Garner A."/>
            <person name="Jiang X."/>
            <person name="Arthur T."/>
            <person name="Lagoudas G.K."/>
            <person name="Vatanen T."/>
            <person name="Fornelos N."/>
            <person name="Wilson R."/>
            <person name="Bertha M."/>
            <person name="Cohen M."/>
            <person name="Garber J."/>
            <person name="Khalili H."/>
            <person name="Gevers D."/>
            <person name="Ananthakrishnan A.N."/>
            <person name="Kugathasan S."/>
            <person name="Lander E.S."/>
            <person name="Blainey P."/>
            <person name="Vlamakis H."/>
            <person name="Xavier R.J."/>
            <person name="Huttenhower C."/>
        </authorList>
    </citation>
    <scope>NUCLEOTIDE SEQUENCE [LARGE SCALE GENOMIC DNA]</scope>
    <source>
        <strain evidence="3 4">RJX1128</strain>
    </source>
</reference>
<dbReference type="Pfam" id="PF00436">
    <property type="entry name" value="SSB"/>
    <property type="match status" value="1"/>
</dbReference>
<dbReference type="RefSeq" id="WP_101882013.1">
    <property type="nucleotide sequence ID" value="NZ_JAPRBB010000006.1"/>
</dbReference>
<dbReference type="InterPro" id="IPR000424">
    <property type="entry name" value="Primosome_PriB/ssb"/>
</dbReference>
<dbReference type="NCBIfam" id="NF004476">
    <property type="entry name" value="PRK05813.1"/>
    <property type="match status" value="1"/>
</dbReference>
<evidence type="ECO:0000256" key="2">
    <source>
        <dbReference type="PROSITE-ProRule" id="PRU00252"/>
    </source>
</evidence>
<name>A0A2N5Q2V6_MEDGN</name>
<dbReference type="GO" id="GO:0003697">
    <property type="term" value="F:single-stranded DNA binding"/>
    <property type="evidence" value="ECO:0007669"/>
    <property type="project" value="InterPro"/>
</dbReference>
<gene>
    <name evidence="3" type="ORF">CDL20_03170</name>
</gene>
<dbReference type="Gene3D" id="2.40.50.140">
    <property type="entry name" value="Nucleic acid-binding proteins"/>
    <property type="match status" value="2"/>
</dbReference>
<evidence type="ECO:0000313" key="4">
    <source>
        <dbReference type="Proteomes" id="UP000234840"/>
    </source>
</evidence>
<dbReference type="InterPro" id="IPR012340">
    <property type="entry name" value="NA-bd_OB-fold"/>
</dbReference>
<evidence type="ECO:0008006" key="5">
    <source>
        <dbReference type="Google" id="ProtNLM"/>
    </source>
</evidence>
<evidence type="ECO:0000313" key="3">
    <source>
        <dbReference type="EMBL" id="PLT88785.1"/>
    </source>
</evidence>
<dbReference type="PROSITE" id="PS50935">
    <property type="entry name" value="SSB"/>
    <property type="match status" value="1"/>
</dbReference>